<dbReference type="GO" id="GO:0003677">
    <property type="term" value="F:DNA binding"/>
    <property type="evidence" value="ECO:0007669"/>
    <property type="project" value="UniProtKB-KW"/>
</dbReference>
<keyword evidence="1" id="KW-0238">DNA-binding</keyword>
<name>A0A2T4ZAF1_9BACL</name>
<sequence>MLPYQELAQLNKLVHEPARLSILTALSACTMAEFLFLQDLTGLTKGNLSSHLTKLENAGLVAVDKHFVRQKIPQTTIRITSEGRAAVENHWKRLRAIQEKVLQQGANNGKER</sequence>
<dbReference type="AlphaFoldDB" id="A0A2T4ZAF1"/>
<feature type="domain" description="Winged helix DNA-binding" evidence="2">
    <location>
        <begin position="19"/>
        <end position="97"/>
    </location>
</feature>
<dbReference type="InterPro" id="IPR011991">
    <property type="entry name" value="ArsR-like_HTH"/>
</dbReference>
<dbReference type="EMBL" id="PZZP01000001">
    <property type="protein sequence ID" value="PTM58874.1"/>
    <property type="molecule type" value="Genomic_DNA"/>
</dbReference>
<dbReference type="Gene3D" id="1.10.10.10">
    <property type="entry name" value="Winged helix-like DNA-binding domain superfamily/Winged helix DNA-binding domain"/>
    <property type="match status" value="1"/>
</dbReference>
<dbReference type="RefSeq" id="WP_107725624.1">
    <property type="nucleotide sequence ID" value="NZ_PZZP01000001.1"/>
</dbReference>
<dbReference type="PANTHER" id="PTHR37318">
    <property type="entry name" value="BSL7504 PROTEIN"/>
    <property type="match status" value="1"/>
</dbReference>
<dbReference type="InterPro" id="IPR027395">
    <property type="entry name" value="WH_DNA-bd_dom"/>
</dbReference>
<proteinExistence type="predicted"/>
<dbReference type="PANTHER" id="PTHR37318:SF1">
    <property type="entry name" value="BSL7504 PROTEIN"/>
    <property type="match status" value="1"/>
</dbReference>
<organism evidence="3 4">
    <name type="scientific">Desmospora activa DSM 45169</name>
    <dbReference type="NCBI Taxonomy" id="1121389"/>
    <lineage>
        <taxon>Bacteria</taxon>
        <taxon>Bacillati</taxon>
        <taxon>Bacillota</taxon>
        <taxon>Bacilli</taxon>
        <taxon>Bacillales</taxon>
        <taxon>Thermoactinomycetaceae</taxon>
        <taxon>Desmospora</taxon>
    </lineage>
</organism>
<evidence type="ECO:0000313" key="4">
    <source>
        <dbReference type="Proteomes" id="UP000241639"/>
    </source>
</evidence>
<dbReference type="Proteomes" id="UP000241639">
    <property type="component" value="Unassembled WGS sequence"/>
</dbReference>
<gene>
    <name evidence="3" type="ORF">C8J48_1470</name>
</gene>
<evidence type="ECO:0000256" key="1">
    <source>
        <dbReference type="ARBA" id="ARBA00023125"/>
    </source>
</evidence>
<dbReference type="SUPFAM" id="SSF46785">
    <property type="entry name" value="Winged helix' DNA-binding domain"/>
    <property type="match status" value="1"/>
</dbReference>
<evidence type="ECO:0000313" key="3">
    <source>
        <dbReference type="EMBL" id="PTM58874.1"/>
    </source>
</evidence>
<dbReference type="Pfam" id="PF13601">
    <property type="entry name" value="HTH_34"/>
    <property type="match status" value="1"/>
</dbReference>
<accession>A0A2T4ZAF1</accession>
<dbReference type="CDD" id="cd00090">
    <property type="entry name" value="HTH_ARSR"/>
    <property type="match status" value="1"/>
</dbReference>
<dbReference type="InterPro" id="IPR036390">
    <property type="entry name" value="WH_DNA-bd_sf"/>
</dbReference>
<reference evidence="3 4" key="1">
    <citation type="submission" date="2018-04" db="EMBL/GenBank/DDBJ databases">
        <title>Genomic Encyclopedia of Archaeal and Bacterial Type Strains, Phase II (KMG-II): from individual species to whole genera.</title>
        <authorList>
            <person name="Goeker M."/>
        </authorList>
    </citation>
    <scope>NUCLEOTIDE SEQUENCE [LARGE SCALE GENOMIC DNA]</scope>
    <source>
        <strain evidence="3 4">DSM 45169</strain>
    </source>
</reference>
<evidence type="ECO:0000259" key="2">
    <source>
        <dbReference type="Pfam" id="PF13601"/>
    </source>
</evidence>
<keyword evidence="4" id="KW-1185">Reference proteome</keyword>
<dbReference type="InterPro" id="IPR036388">
    <property type="entry name" value="WH-like_DNA-bd_sf"/>
</dbReference>
<comment type="caution">
    <text evidence="3">The sequence shown here is derived from an EMBL/GenBank/DDBJ whole genome shotgun (WGS) entry which is preliminary data.</text>
</comment>
<protein>
    <submittedName>
        <fullName evidence="3">ArsR family transcriptional regulator</fullName>
    </submittedName>
</protein>
<dbReference type="OrthoDB" id="9800369at2"/>